<dbReference type="Pfam" id="PF24883">
    <property type="entry name" value="NPHP3_N"/>
    <property type="match status" value="1"/>
</dbReference>
<reference evidence="4" key="2">
    <citation type="submission" date="2015-01" db="EMBL/GenBank/DDBJ databases">
        <title>Evolutionary Origins and Diversification of the Mycorrhizal Mutualists.</title>
        <authorList>
            <consortium name="DOE Joint Genome Institute"/>
            <consortium name="Mycorrhizal Genomics Consortium"/>
            <person name="Kohler A."/>
            <person name="Kuo A."/>
            <person name="Nagy L.G."/>
            <person name="Floudas D."/>
            <person name="Copeland A."/>
            <person name="Barry K.W."/>
            <person name="Cichocki N."/>
            <person name="Veneault-Fourrey C."/>
            <person name="LaButti K."/>
            <person name="Lindquist E.A."/>
            <person name="Lipzen A."/>
            <person name="Lundell T."/>
            <person name="Morin E."/>
            <person name="Murat C."/>
            <person name="Riley R."/>
            <person name="Ohm R."/>
            <person name="Sun H."/>
            <person name="Tunlid A."/>
            <person name="Henrissat B."/>
            <person name="Grigoriev I.V."/>
            <person name="Hibbett D.S."/>
            <person name="Martin F."/>
        </authorList>
    </citation>
    <scope>NUCLEOTIDE SEQUENCE [LARGE SCALE GENOMIC DNA]</scope>
    <source>
        <strain evidence="4">UH-Slu-Lm8-n1</strain>
    </source>
</reference>
<evidence type="ECO:0000256" key="1">
    <source>
        <dbReference type="ARBA" id="ARBA00022737"/>
    </source>
</evidence>
<protein>
    <recommendedName>
        <fullName evidence="2">Nephrocystin 3-like N-terminal domain-containing protein</fullName>
    </recommendedName>
</protein>
<keyword evidence="4" id="KW-1185">Reference proteome</keyword>
<dbReference type="InParanoid" id="A0A0D0B6C0"/>
<keyword evidence="1" id="KW-0677">Repeat</keyword>
<proteinExistence type="predicted"/>
<dbReference type="AlphaFoldDB" id="A0A0D0B6C0"/>
<evidence type="ECO:0000259" key="2">
    <source>
        <dbReference type="Pfam" id="PF24883"/>
    </source>
</evidence>
<evidence type="ECO:0000313" key="4">
    <source>
        <dbReference type="Proteomes" id="UP000054485"/>
    </source>
</evidence>
<dbReference type="EMBL" id="KN835342">
    <property type="protein sequence ID" value="KIK39433.1"/>
    <property type="molecule type" value="Genomic_DNA"/>
</dbReference>
<organism evidence="3 4">
    <name type="scientific">Suillus luteus UH-Slu-Lm8-n1</name>
    <dbReference type="NCBI Taxonomy" id="930992"/>
    <lineage>
        <taxon>Eukaryota</taxon>
        <taxon>Fungi</taxon>
        <taxon>Dikarya</taxon>
        <taxon>Basidiomycota</taxon>
        <taxon>Agaricomycotina</taxon>
        <taxon>Agaricomycetes</taxon>
        <taxon>Agaricomycetidae</taxon>
        <taxon>Boletales</taxon>
        <taxon>Suillineae</taxon>
        <taxon>Suillaceae</taxon>
        <taxon>Suillus</taxon>
    </lineage>
</organism>
<reference evidence="3 4" key="1">
    <citation type="submission" date="2014-04" db="EMBL/GenBank/DDBJ databases">
        <authorList>
            <consortium name="DOE Joint Genome Institute"/>
            <person name="Kuo A."/>
            <person name="Ruytinx J."/>
            <person name="Rineau F."/>
            <person name="Colpaert J."/>
            <person name="Kohler A."/>
            <person name="Nagy L.G."/>
            <person name="Floudas D."/>
            <person name="Copeland A."/>
            <person name="Barry K.W."/>
            <person name="Cichocki N."/>
            <person name="Veneault-Fourrey C."/>
            <person name="LaButti K."/>
            <person name="Lindquist E.A."/>
            <person name="Lipzen A."/>
            <person name="Lundell T."/>
            <person name="Morin E."/>
            <person name="Murat C."/>
            <person name="Sun H."/>
            <person name="Tunlid A."/>
            <person name="Henrissat B."/>
            <person name="Grigoriev I.V."/>
            <person name="Hibbett D.S."/>
            <person name="Martin F."/>
            <person name="Nordberg H.P."/>
            <person name="Cantor M.N."/>
            <person name="Hua S.X."/>
        </authorList>
    </citation>
    <scope>NUCLEOTIDE SEQUENCE [LARGE SCALE GENOMIC DNA]</scope>
    <source>
        <strain evidence="3 4">UH-Slu-Lm8-n1</strain>
    </source>
</reference>
<dbReference type="OrthoDB" id="5106486at2759"/>
<dbReference type="InterPro" id="IPR056884">
    <property type="entry name" value="NPHP3-like_N"/>
</dbReference>
<feature type="domain" description="Nephrocystin 3-like N-terminal" evidence="2">
    <location>
        <begin position="11"/>
        <end position="57"/>
    </location>
</feature>
<dbReference type="HOGENOM" id="CLU_000288_6_17_1"/>
<gene>
    <name evidence="3" type="ORF">CY34DRAFT_45323</name>
</gene>
<feature type="non-terminal residue" evidence="3">
    <location>
        <position position="57"/>
    </location>
</feature>
<sequence length="57" mass="6462">CLPDTWHDLLTEIKDWISSTEEGLWLSCPTGKGKSAVARTITNWYHERGGLTSCFCF</sequence>
<accession>A0A0D0B6C0</accession>
<dbReference type="STRING" id="930992.A0A0D0B6C0"/>
<dbReference type="Proteomes" id="UP000054485">
    <property type="component" value="Unassembled WGS sequence"/>
</dbReference>
<evidence type="ECO:0000313" key="3">
    <source>
        <dbReference type="EMBL" id="KIK39433.1"/>
    </source>
</evidence>
<name>A0A0D0B6C0_9AGAM</name>
<feature type="non-terminal residue" evidence="3">
    <location>
        <position position="1"/>
    </location>
</feature>